<dbReference type="CDD" id="cd16914">
    <property type="entry name" value="EcfT"/>
    <property type="match status" value="1"/>
</dbReference>
<protein>
    <submittedName>
        <fullName evidence="7">Transmembrane component NikQ of energizing module of nickel ECF transporter</fullName>
    </submittedName>
</protein>
<proteinExistence type="predicted"/>
<feature type="transmembrane region" description="Helical" evidence="6">
    <location>
        <begin position="112"/>
        <end position="139"/>
    </location>
</feature>
<organism evidence="7 8">
    <name type="scientific">Methanosarcina mazei LYC</name>
    <dbReference type="NCBI Taxonomy" id="1434114"/>
    <lineage>
        <taxon>Archaea</taxon>
        <taxon>Methanobacteriati</taxon>
        <taxon>Methanobacteriota</taxon>
        <taxon>Stenosarchaea group</taxon>
        <taxon>Methanomicrobia</taxon>
        <taxon>Methanosarcinales</taxon>
        <taxon>Methanosarcinaceae</taxon>
        <taxon>Methanosarcina</taxon>
    </lineage>
</organism>
<dbReference type="EMBL" id="CP009513">
    <property type="protein sequence ID" value="AKB66971.1"/>
    <property type="molecule type" value="Genomic_DNA"/>
</dbReference>
<dbReference type="GO" id="GO:0043190">
    <property type="term" value="C:ATP-binding cassette (ABC) transporter complex"/>
    <property type="evidence" value="ECO:0007669"/>
    <property type="project" value="InterPro"/>
</dbReference>
<keyword evidence="2" id="KW-1003">Cell membrane</keyword>
<keyword evidence="5 6" id="KW-0472">Membrane</keyword>
<dbReference type="PATRIC" id="fig|1434114.4.peg.529"/>
<dbReference type="InterPro" id="IPR003339">
    <property type="entry name" value="ABC/ECF_trnsptr_transmembrane"/>
</dbReference>
<accession>A0A0E3LVG3</accession>
<feature type="transmembrane region" description="Helical" evidence="6">
    <location>
        <begin position="71"/>
        <end position="92"/>
    </location>
</feature>
<dbReference type="PANTHER" id="PTHR34857">
    <property type="entry name" value="SLL0384 PROTEIN"/>
    <property type="match status" value="1"/>
</dbReference>
<reference evidence="7 8" key="1">
    <citation type="submission" date="2014-07" db="EMBL/GenBank/DDBJ databases">
        <title>Methanogenic archaea and the global carbon cycle.</title>
        <authorList>
            <person name="Henriksen J.R."/>
            <person name="Luke J."/>
            <person name="Reinhart S."/>
            <person name="Benedict M.N."/>
            <person name="Youngblut N.D."/>
            <person name="Metcalf M.E."/>
            <person name="Whitaker R.J."/>
            <person name="Metcalf W.W."/>
        </authorList>
    </citation>
    <scope>NUCLEOTIDE SEQUENCE [LARGE SCALE GENOMIC DNA]</scope>
    <source>
        <strain evidence="7 8">LYC</strain>
    </source>
</reference>
<evidence type="ECO:0000256" key="4">
    <source>
        <dbReference type="ARBA" id="ARBA00022989"/>
    </source>
</evidence>
<keyword evidence="4 6" id="KW-1133">Transmembrane helix</keyword>
<evidence type="ECO:0000256" key="2">
    <source>
        <dbReference type="ARBA" id="ARBA00022475"/>
    </source>
</evidence>
<feature type="transmembrane region" description="Helical" evidence="6">
    <location>
        <begin position="160"/>
        <end position="178"/>
    </location>
</feature>
<dbReference type="InterPro" id="IPR051611">
    <property type="entry name" value="ECF_transporter_component"/>
</dbReference>
<evidence type="ECO:0000256" key="5">
    <source>
        <dbReference type="ARBA" id="ARBA00023136"/>
    </source>
</evidence>
<evidence type="ECO:0000256" key="1">
    <source>
        <dbReference type="ARBA" id="ARBA00004651"/>
    </source>
</evidence>
<dbReference type="Proteomes" id="UP000033063">
    <property type="component" value="Chromosome"/>
</dbReference>
<dbReference type="GO" id="GO:0006824">
    <property type="term" value="P:cobalt ion transport"/>
    <property type="evidence" value="ECO:0007669"/>
    <property type="project" value="InterPro"/>
</dbReference>
<evidence type="ECO:0000256" key="3">
    <source>
        <dbReference type="ARBA" id="ARBA00022692"/>
    </source>
</evidence>
<dbReference type="PANTHER" id="PTHR34857:SF2">
    <property type="entry name" value="SLL0384 PROTEIN"/>
    <property type="match status" value="1"/>
</dbReference>
<dbReference type="HOGENOM" id="CLU_056469_1_2_2"/>
<dbReference type="AlphaFoldDB" id="A0A0E3LVG3"/>
<sequence>MVTLTDIERESYKDSPVHRLDPRVKMLFVLSVILYTVSLPRIHEENITRLFAVEVYLLLLVLAARLDLRYFFLRVLAILPFGLAIALIQPFLRPSFIENYTPYPLDLPLGLSITYEGLAFGSTLLAKFLVCITSIVLLSSTTRLRDMVSAADRMGIPREFTLLLSMMVRYLFLFWAVLKRIRVAQQTRLFDIWNKDVPRRWVLEQVGNSMSSIFIRSYEQGERTYISMLCRGYGSGHEKLYFRTKIKTPDVIFLLLGAGCILCVHLYI</sequence>
<gene>
    <name evidence="7" type="ORF">MSMAL_0428</name>
</gene>
<dbReference type="Pfam" id="PF02361">
    <property type="entry name" value="CbiQ"/>
    <property type="match status" value="1"/>
</dbReference>
<dbReference type="NCBIfam" id="TIGR02454">
    <property type="entry name" value="ECF_T_CbiQ"/>
    <property type="match status" value="1"/>
</dbReference>
<keyword evidence="3 6" id="KW-0812">Transmembrane</keyword>
<dbReference type="RefSeq" id="WP_011032838.1">
    <property type="nucleotide sequence ID" value="NZ_CP009513.1"/>
</dbReference>
<name>A0A0E3LVG3_METMZ</name>
<evidence type="ECO:0000313" key="7">
    <source>
        <dbReference type="EMBL" id="AKB66971.1"/>
    </source>
</evidence>
<dbReference type="GeneID" id="24850046"/>
<dbReference type="InterPro" id="IPR012809">
    <property type="entry name" value="ECF_CbiQ"/>
</dbReference>
<comment type="subcellular location">
    <subcellularLocation>
        <location evidence="1">Cell membrane</location>
        <topology evidence="1">Multi-pass membrane protein</topology>
    </subcellularLocation>
</comment>
<evidence type="ECO:0000313" key="8">
    <source>
        <dbReference type="Proteomes" id="UP000033063"/>
    </source>
</evidence>
<evidence type="ECO:0000256" key="6">
    <source>
        <dbReference type="SAM" id="Phobius"/>
    </source>
</evidence>